<evidence type="ECO:0008006" key="5">
    <source>
        <dbReference type="Google" id="ProtNLM"/>
    </source>
</evidence>
<sequence>MQTTEKLFRHSGWANREILKALRGTEISGKALKLFAHVLLAERVWLTRLRGVDSSGLPIWTELDLAQCAELVEQNEERFRAFLADPILSDPDRVVAYANSQGTPFENSVGDILAHVTLHGQYHRGQINLLLRENGFEPVSLDYILFARSNQN</sequence>
<dbReference type="RefSeq" id="WP_172244307.1">
    <property type="nucleotide sequence ID" value="NZ_BMDD01000003.1"/>
</dbReference>
<dbReference type="SUPFAM" id="SSF109854">
    <property type="entry name" value="DinB/YfiT-like putative metalloenzymes"/>
    <property type="match status" value="1"/>
</dbReference>
<protein>
    <recommendedName>
        <fullName evidence="5">Damage-inducible protein DinB</fullName>
    </recommendedName>
</protein>
<dbReference type="PANTHER" id="PTHR37302:SF3">
    <property type="entry name" value="DAMAGE-INDUCIBLE PROTEIN DINB"/>
    <property type="match status" value="1"/>
</dbReference>
<name>A0ABQ1ZUM4_9BACL</name>
<reference evidence="4" key="1">
    <citation type="journal article" date="2019" name="Int. J. Syst. Evol. Microbiol.">
        <title>The Global Catalogue of Microorganisms (GCM) 10K type strain sequencing project: providing services to taxonomists for standard genome sequencing and annotation.</title>
        <authorList>
            <consortium name="The Broad Institute Genomics Platform"/>
            <consortium name="The Broad Institute Genome Sequencing Center for Infectious Disease"/>
            <person name="Wu L."/>
            <person name="Ma J."/>
        </authorList>
    </citation>
    <scope>NUCLEOTIDE SEQUENCE [LARGE SCALE GENOMIC DNA]</scope>
    <source>
        <strain evidence="4">CCM 8702</strain>
    </source>
</reference>
<keyword evidence="2" id="KW-0479">Metal-binding</keyword>
<keyword evidence="4" id="KW-1185">Reference proteome</keyword>
<dbReference type="EMBL" id="BMDD01000003">
    <property type="protein sequence ID" value="GGH79768.1"/>
    <property type="molecule type" value="Genomic_DNA"/>
</dbReference>
<dbReference type="InterPro" id="IPR007837">
    <property type="entry name" value="DinB"/>
</dbReference>
<evidence type="ECO:0000256" key="2">
    <source>
        <dbReference type="ARBA" id="ARBA00022723"/>
    </source>
</evidence>
<accession>A0ABQ1ZUM4</accession>
<comment type="similarity">
    <text evidence="1">Belongs to the DinB family.</text>
</comment>
<evidence type="ECO:0000313" key="4">
    <source>
        <dbReference type="Proteomes" id="UP000605427"/>
    </source>
</evidence>
<evidence type="ECO:0000256" key="1">
    <source>
        <dbReference type="ARBA" id="ARBA00008635"/>
    </source>
</evidence>
<gene>
    <name evidence="3" type="ORF">GCM10007362_27060</name>
</gene>
<dbReference type="InterPro" id="IPR034660">
    <property type="entry name" value="DinB/YfiT-like"/>
</dbReference>
<dbReference type="Pfam" id="PF05163">
    <property type="entry name" value="DinB"/>
    <property type="match status" value="1"/>
</dbReference>
<dbReference type="PANTHER" id="PTHR37302">
    <property type="entry name" value="SLR1116 PROTEIN"/>
    <property type="match status" value="1"/>
</dbReference>
<comment type="caution">
    <text evidence="3">The sequence shown here is derived from an EMBL/GenBank/DDBJ whole genome shotgun (WGS) entry which is preliminary data.</text>
</comment>
<dbReference type="Gene3D" id="1.20.120.450">
    <property type="entry name" value="dinb family like domain"/>
    <property type="match status" value="1"/>
</dbReference>
<organism evidence="3 4">
    <name type="scientific">Saccharibacillus endophyticus</name>
    <dbReference type="NCBI Taxonomy" id="2060666"/>
    <lineage>
        <taxon>Bacteria</taxon>
        <taxon>Bacillati</taxon>
        <taxon>Bacillota</taxon>
        <taxon>Bacilli</taxon>
        <taxon>Bacillales</taxon>
        <taxon>Paenibacillaceae</taxon>
        <taxon>Saccharibacillus</taxon>
    </lineage>
</organism>
<proteinExistence type="inferred from homology"/>
<dbReference type="Proteomes" id="UP000605427">
    <property type="component" value="Unassembled WGS sequence"/>
</dbReference>
<evidence type="ECO:0000313" key="3">
    <source>
        <dbReference type="EMBL" id="GGH79768.1"/>
    </source>
</evidence>